<dbReference type="AlphaFoldDB" id="A0A0P8IAY1"/>
<dbReference type="HAMAP" id="MF_01525">
    <property type="entry name" value="CaiE"/>
    <property type="match status" value="1"/>
</dbReference>
<keyword evidence="3 4" id="KW-0677">Repeat</keyword>
<evidence type="ECO:0000256" key="4">
    <source>
        <dbReference type="HAMAP-Rule" id="MF_01525"/>
    </source>
</evidence>
<evidence type="ECO:0000313" key="12">
    <source>
        <dbReference type="Proteomes" id="UP000263627"/>
    </source>
</evidence>
<gene>
    <name evidence="4 8" type="primary">caiE</name>
    <name evidence="6" type="ORF">AM363_06670</name>
    <name evidence="9" type="ORF">AN672_10085</name>
    <name evidence="8" type="ORF">I9Y29_002848</name>
    <name evidence="7" type="ORF">KY227_001300</name>
    <name evidence="10" type="ORF">RYZ67_03065</name>
</gene>
<feature type="region of interest" description="Disordered" evidence="5">
    <location>
        <begin position="175"/>
        <end position="198"/>
    </location>
</feature>
<dbReference type="FunFam" id="2.160.10.10:FF:000012">
    <property type="entry name" value="Carnitine operon protein CaiE"/>
    <property type="match status" value="1"/>
</dbReference>
<dbReference type="InterPro" id="IPR011004">
    <property type="entry name" value="Trimer_LpxA-like_sf"/>
</dbReference>
<dbReference type="RefSeq" id="WP_003018909.1">
    <property type="nucleotide sequence ID" value="NZ_CABDWZ010000002.1"/>
</dbReference>
<evidence type="ECO:0000256" key="2">
    <source>
        <dbReference type="ARBA" id="ARBA00022679"/>
    </source>
</evidence>
<evidence type="ECO:0000256" key="3">
    <source>
        <dbReference type="ARBA" id="ARBA00022737"/>
    </source>
</evidence>
<reference evidence="11" key="1">
    <citation type="submission" date="2015-09" db="EMBL/GenBank/DDBJ databases">
        <title>Prevalence of NDMs in South Africa.</title>
        <authorList>
            <person name="Osei Sekyere J."/>
            <person name="Govinden U."/>
            <person name="Essack S."/>
            <person name="Haldorsen B."/>
            <person name="Samuelsen O."/>
            <person name="Aasnaes B."/>
            <person name="Sundsfjord A."/>
        </authorList>
    </citation>
    <scope>NUCLEOTIDE SEQUENCE [LARGE SCALE GENOMIC DNA]</scope>
    <source>
        <strain evidence="11">ST62:944112508</strain>
    </source>
</reference>
<dbReference type="EMBL" id="ABBJDF010000006">
    <property type="protein sequence ID" value="EHT9938253.1"/>
    <property type="molecule type" value="Genomic_DNA"/>
</dbReference>
<comment type="pathway">
    <text evidence="4">Amine and polyamine metabolism; carnitine metabolism.</text>
</comment>
<dbReference type="UniPathway" id="UPA00117"/>
<dbReference type="InterPro" id="IPR050484">
    <property type="entry name" value="Transf_Hexapept/Carb_Anhydrase"/>
</dbReference>
<evidence type="ECO:0000256" key="5">
    <source>
        <dbReference type="SAM" id="MobiDB-lite"/>
    </source>
</evidence>
<dbReference type="InterPro" id="IPR023446">
    <property type="entry name" value="CaiE"/>
</dbReference>
<reference evidence="10" key="7">
    <citation type="submission" date="2023-10" db="EMBL/GenBank/DDBJ databases">
        <title>Fecal carriage and genetic characteristics of carbapenem-resistant Enterobacterales among healthy adults from four provinces of China.</title>
        <authorList>
            <person name="Li Y."/>
            <person name="Zhang R."/>
        </authorList>
    </citation>
    <scope>NUCLEOTIDE SEQUENCE</scope>
    <source>
        <strain evidence="10">HN-136</strain>
    </source>
</reference>
<dbReference type="GO" id="GO:0009437">
    <property type="term" value="P:carnitine metabolic process"/>
    <property type="evidence" value="ECO:0007669"/>
    <property type="project" value="UniProtKB-UniRule"/>
</dbReference>
<proteinExistence type="inferred from homology"/>
<dbReference type="NCBIfam" id="NF010150">
    <property type="entry name" value="PRK13627.1"/>
    <property type="match status" value="1"/>
</dbReference>
<name>A0A0P8IAY1_CITFR</name>
<dbReference type="InterPro" id="IPR001451">
    <property type="entry name" value="Hexapep"/>
</dbReference>
<evidence type="ECO:0000313" key="9">
    <source>
        <dbReference type="EMBL" id="KPR55669.1"/>
    </source>
</evidence>
<dbReference type="EMBL" id="CP032184">
    <property type="protein sequence ID" value="AXZ46656.1"/>
    <property type="molecule type" value="Genomic_DNA"/>
</dbReference>
<dbReference type="EMBL" id="JAWPBU010000002">
    <property type="protein sequence ID" value="MDW2757468.1"/>
    <property type="molecule type" value="Genomic_DNA"/>
</dbReference>
<dbReference type="GO" id="GO:0016740">
    <property type="term" value="F:transferase activity"/>
    <property type="evidence" value="ECO:0007669"/>
    <property type="project" value="UniProtKB-KW"/>
</dbReference>
<sequence length="198" mass="21454">MSYYAFEGLIPVVHPEAYVHPSAVLIGDVIVGAGVYVGPHASLRGDYGRLILEAGSNLQDGCIMHGYCDTDTIVHENGHIGHGAILHGCVVGRDALIGMNSVIMDGAAIGEESIVAAMSFVKAGFQGEARQMLVGSPARVLREVTDQELHWKRLNTKEYQDLAVRCRAGLRETQPLTRVEEHRPRLKGTTDVKPKSAQ</sequence>
<dbReference type="SUPFAM" id="SSF51161">
    <property type="entry name" value="Trimeric LpxA-like enzymes"/>
    <property type="match status" value="1"/>
</dbReference>
<evidence type="ECO:0000313" key="8">
    <source>
        <dbReference type="EMBL" id="HAT3898409.1"/>
    </source>
</evidence>
<organism evidence="8">
    <name type="scientific">Citrobacter freundii</name>
    <dbReference type="NCBI Taxonomy" id="546"/>
    <lineage>
        <taxon>Bacteria</taxon>
        <taxon>Pseudomonadati</taxon>
        <taxon>Pseudomonadota</taxon>
        <taxon>Gammaproteobacteria</taxon>
        <taxon>Enterobacterales</taxon>
        <taxon>Enterobacteriaceae</taxon>
        <taxon>Citrobacter</taxon>
        <taxon>Citrobacter freundii complex</taxon>
    </lineage>
</organism>
<dbReference type="Gene3D" id="2.160.10.10">
    <property type="entry name" value="Hexapeptide repeat proteins"/>
    <property type="match status" value="1"/>
</dbReference>
<dbReference type="CDD" id="cd04745">
    <property type="entry name" value="LbH_paaY_like"/>
    <property type="match status" value="1"/>
</dbReference>
<dbReference type="Proteomes" id="UP000263627">
    <property type="component" value="Chromosome"/>
</dbReference>
<evidence type="ECO:0000313" key="11">
    <source>
        <dbReference type="Proteomes" id="UP000050520"/>
    </source>
</evidence>
<reference evidence="7" key="6">
    <citation type="submission" date="2021-07" db="EMBL/GenBank/DDBJ databases">
        <authorList>
            <consortium name="Clinical and Environmental Microbiology Branch: Whole genome sequencing antimicrobial resistance pathogens in the healthcare setting"/>
        </authorList>
    </citation>
    <scope>NUCLEOTIDE SEQUENCE</scope>
    <source>
        <strain evidence="7">2021DK-00049</strain>
    </source>
</reference>
<evidence type="ECO:0000256" key="1">
    <source>
        <dbReference type="ARBA" id="ARBA00007274"/>
    </source>
</evidence>
<evidence type="ECO:0000313" key="7">
    <source>
        <dbReference type="EMBL" id="EHT9938253.1"/>
    </source>
</evidence>
<dbReference type="Proteomes" id="UP000050520">
    <property type="component" value="Unassembled WGS sequence"/>
</dbReference>
<evidence type="ECO:0000313" key="10">
    <source>
        <dbReference type="EMBL" id="MDW2757468.1"/>
    </source>
</evidence>
<dbReference type="EMBL" id="LJEB01000040">
    <property type="protein sequence ID" value="KPR55669.1"/>
    <property type="molecule type" value="Genomic_DNA"/>
</dbReference>
<dbReference type="Pfam" id="PF00132">
    <property type="entry name" value="Hexapep"/>
    <property type="match status" value="1"/>
</dbReference>
<protein>
    <recommendedName>
        <fullName evidence="4">Carnitine operon protein CaiE</fullName>
    </recommendedName>
</protein>
<reference evidence="8" key="3">
    <citation type="journal article" date="2018" name="Genome Biol.">
        <title>SKESA: strategic k-mer extension for scrupulous assemblies.</title>
        <authorList>
            <person name="Souvorov A."/>
            <person name="Agarwala R."/>
            <person name="Lipman D.J."/>
        </authorList>
    </citation>
    <scope>NUCLEOTIDE SEQUENCE</scope>
    <source>
        <strain evidence="8">O50</strain>
    </source>
</reference>
<dbReference type="PANTHER" id="PTHR13061">
    <property type="entry name" value="DYNACTIN SUBUNIT P25"/>
    <property type="match status" value="1"/>
</dbReference>
<feature type="compositionally biased region" description="Basic and acidic residues" evidence="5">
    <location>
        <begin position="178"/>
        <end position="198"/>
    </location>
</feature>
<dbReference type="Proteomes" id="UP000855471">
    <property type="component" value="Unassembled WGS sequence"/>
</dbReference>
<dbReference type="EMBL" id="DACSXJ010000016">
    <property type="protein sequence ID" value="HAT3898409.1"/>
    <property type="molecule type" value="Genomic_DNA"/>
</dbReference>
<dbReference type="PANTHER" id="PTHR13061:SF29">
    <property type="entry name" value="GAMMA CARBONIC ANHYDRASE-LIKE 1, MITOCHONDRIAL-RELATED"/>
    <property type="match status" value="1"/>
</dbReference>
<evidence type="ECO:0000313" key="6">
    <source>
        <dbReference type="EMBL" id="AXZ46656.1"/>
    </source>
</evidence>
<comment type="function">
    <text evidence="4">Overproduction of CaiE stimulates the activity of CaiB and CaiD.</text>
</comment>
<dbReference type="GeneID" id="87002784"/>
<reference evidence="9 11" key="2">
    <citation type="journal article" date="2017" name="PLoS ONE">
        <title>Genomic and phenotypic characterisation of fluoroquinolone resistance mechanisms in Enterobacteriaceae in Durban, South Africa.</title>
        <authorList>
            <person name="Osei Sekyere J."/>
            <person name="Amoako D.G."/>
        </authorList>
    </citation>
    <scope>NUCLEOTIDE SEQUENCE [LARGE SCALE GENOMIC DNA]</scope>
    <source>
        <strain evidence="9 11">ST62:944112508</strain>
    </source>
</reference>
<keyword evidence="2 4" id="KW-0808">Transferase</keyword>
<reference evidence="8" key="5">
    <citation type="submission" date="2020-09" db="EMBL/GenBank/DDBJ databases">
        <authorList>
            <consortium name="NCBI Pathogen Detection Project"/>
        </authorList>
    </citation>
    <scope>NUCLEOTIDE SEQUENCE</scope>
    <source>
        <strain evidence="8">O50</strain>
    </source>
</reference>
<accession>A0A0P8IAY1</accession>
<reference evidence="6 12" key="4">
    <citation type="submission" date="2018-09" db="EMBL/GenBank/DDBJ databases">
        <title>Whole genome sequencing of Citrobacter freundii AR_0116.</title>
        <authorList>
            <person name="Conlan S."/>
            <person name="Thomas P.J."/>
            <person name="Mullikin J."/>
            <person name="Frank K.M."/>
            <person name="Segre J.A."/>
        </authorList>
    </citation>
    <scope>NUCLEOTIDE SEQUENCE [LARGE SCALE GENOMIC DNA]</scope>
    <source>
        <strain evidence="6 12">AR_0116</strain>
    </source>
</reference>
<comment type="similarity">
    <text evidence="1 4">Belongs to the transferase hexapeptide repeat family.</text>
</comment>
<dbReference type="Proteomes" id="UP001278087">
    <property type="component" value="Unassembled WGS sequence"/>
</dbReference>